<name>D7RM58_9CAUD</name>
<keyword evidence="3" id="KW-1185">Reference proteome</keyword>
<feature type="transmembrane region" description="Helical" evidence="1">
    <location>
        <begin position="62"/>
        <end position="85"/>
    </location>
</feature>
<dbReference type="InterPro" id="IPR016410">
    <property type="entry name" value="Phage_imm"/>
</dbReference>
<keyword evidence="1" id="KW-0812">Transmembrane</keyword>
<evidence type="ECO:0000313" key="3">
    <source>
        <dbReference type="Proteomes" id="UP000201129"/>
    </source>
</evidence>
<dbReference type="EMBL" id="HM071924">
    <property type="protein sequence ID" value="ADI55374.1"/>
    <property type="molecule type" value="Genomic_DNA"/>
</dbReference>
<keyword evidence="1" id="KW-1133">Transmembrane helix</keyword>
<reference evidence="2 3" key="2">
    <citation type="journal article" date="2011" name="Virol. J.">
        <title>Sequence characteristics of T4-like bacteriophage IME08 benome termini revealed by high throughput sequencing.</title>
        <authorList>
            <person name="Jiang X."/>
            <person name="Jiang H."/>
            <person name="Li C."/>
            <person name="Wang S."/>
            <person name="Mi Z."/>
            <person name="An X."/>
            <person name="Chen J."/>
            <person name="Tong Y."/>
        </authorList>
    </citation>
    <scope>NUCLEOTIDE SEQUENCE [LARGE SCALE GENOMIC DNA]</scope>
</reference>
<evidence type="ECO:0000313" key="2">
    <source>
        <dbReference type="EMBL" id="ADI55374.1"/>
    </source>
</evidence>
<dbReference type="GeneID" id="9384385"/>
<dbReference type="Proteomes" id="UP000201129">
    <property type="component" value="Segment"/>
</dbReference>
<gene>
    <name evidence="2" type="primary">imm</name>
</gene>
<proteinExistence type="predicted"/>
<dbReference type="OrthoDB" id="20501at10239"/>
<dbReference type="RefSeq" id="YP_003734195.1">
    <property type="nucleotide sequence ID" value="NC_014260.1"/>
</dbReference>
<reference evidence="2 3" key="1">
    <citation type="journal article" date="2011" name="Arch. Virol.">
        <title>The complete genome sequence of a novel T4-like bacteriophage, IME08.</title>
        <authorList>
            <person name="Jiang H."/>
            <person name="Jiang X."/>
            <person name="Wang S."/>
            <person name="Li C."/>
            <person name="Chen B."/>
            <person name="An X."/>
            <person name="Mi Z."/>
            <person name="Chen J."/>
            <person name="Tong Y."/>
        </authorList>
    </citation>
    <scope>NUCLEOTIDE SEQUENCE [LARGE SCALE GENOMIC DNA]</scope>
</reference>
<sequence length="99" mass="11159">MFTYHMERGSILPINYLEEIIMEALIVSAGVLGFGSLAIMFIGYFLPWILALLRGTRSNVGIFFLNLLLGWTMIGWVVALIWAIVAERKSNAQIIIVKQ</sequence>
<accession>D7RM58</accession>
<keyword evidence="1" id="KW-0472">Membrane</keyword>
<organism evidence="2 3">
    <name type="scientific">Escherichia phage IME08</name>
    <dbReference type="NCBI Taxonomy" id="698728"/>
    <lineage>
        <taxon>Viruses</taxon>
        <taxon>Duplodnaviria</taxon>
        <taxon>Heunggongvirae</taxon>
        <taxon>Uroviricota</taxon>
        <taxon>Caudoviricetes</taxon>
        <taxon>Pantevenvirales</taxon>
        <taxon>Straboviridae</taxon>
        <taxon>Tevenvirinae</taxon>
        <taxon>Dhakavirus</taxon>
        <taxon>Dhakavirus ime08</taxon>
    </lineage>
</organism>
<dbReference type="KEGG" id="vg:9384385"/>
<evidence type="ECO:0000256" key="1">
    <source>
        <dbReference type="SAM" id="Phobius"/>
    </source>
</evidence>
<feature type="transmembrane region" description="Helical" evidence="1">
    <location>
        <begin position="20"/>
        <end position="50"/>
    </location>
</feature>
<dbReference type="Pfam" id="PF14373">
    <property type="entry name" value="Imm_superinfect"/>
    <property type="match status" value="1"/>
</dbReference>
<protein>
    <submittedName>
        <fullName evidence="2">Imm immunity to superinfection membrane protein</fullName>
    </submittedName>
</protein>